<dbReference type="InterPro" id="IPR013094">
    <property type="entry name" value="AB_hydrolase_3"/>
</dbReference>
<name>A0A0F4TVZ7_PSEFL</name>
<dbReference type="InterPro" id="IPR050300">
    <property type="entry name" value="GDXG_lipolytic_enzyme"/>
</dbReference>
<dbReference type="EMBL" id="LACD01000002">
    <property type="protein sequence ID" value="KJZ48648.1"/>
    <property type="molecule type" value="Genomic_DNA"/>
</dbReference>
<evidence type="ECO:0000313" key="3">
    <source>
        <dbReference type="EMBL" id="KJZ48648.1"/>
    </source>
</evidence>
<reference evidence="3 4" key="1">
    <citation type="submission" date="2015-03" db="EMBL/GenBank/DDBJ databases">
        <title>Comparative genomics of Pseudomonas insights into diversity of traits involved in vanlence and defense.</title>
        <authorList>
            <person name="Qin Y."/>
        </authorList>
    </citation>
    <scope>NUCLEOTIDE SEQUENCE [LARGE SCALE GENOMIC DNA]</scope>
    <source>
        <strain evidence="3 4">C3</strain>
    </source>
</reference>
<dbReference type="Proteomes" id="UP000033500">
    <property type="component" value="Unassembled WGS sequence"/>
</dbReference>
<dbReference type="AlphaFoldDB" id="A0A0F4TVZ7"/>
<evidence type="ECO:0000313" key="4">
    <source>
        <dbReference type="Proteomes" id="UP000033500"/>
    </source>
</evidence>
<dbReference type="PANTHER" id="PTHR48081">
    <property type="entry name" value="AB HYDROLASE SUPERFAMILY PROTEIN C4A8.06C"/>
    <property type="match status" value="1"/>
</dbReference>
<feature type="domain" description="Alpha/beta hydrolase fold-3" evidence="2">
    <location>
        <begin position="122"/>
        <end position="340"/>
    </location>
</feature>
<dbReference type="Gene3D" id="3.40.50.1820">
    <property type="entry name" value="alpha/beta hydrolase"/>
    <property type="match status" value="1"/>
</dbReference>
<sequence length="367" mass="38965">MTTTHDRTLVQLSLPGRLGDPATDFGSDPRSNARLVTAMAAFGMDKHAALPPVTATDSRTALLEWGAEAEAGFEQLYSAVTSGLPPITGVTRTVETITGVDGNTIRLYIHRPAESAGLMPGVIYLHSGGMVLLSMDNPLHLRWADQLAATGLIVVGVDFRNGAGKLGPHPFPAGLNDSFSALQWTDARRDKLGVSKIVVVGDSGGGNLALATALKAKRAGLLTLLDGVYALAPHISGAYDWSVEDQSRELPSLLENDQYFTSLATSGALASLYDPDCANRRNPLAWPYHATEADLTGLPPHVISTNELDSVRDEGLVYARKLAHAGVSVISRTVNGIVHDADVIFEAALPELHHSAVCDIYNFASNL</sequence>
<evidence type="ECO:0000256" key="1">
    <source>
        <dbReference type="ARBA" id="ARBA00022801"/>
    </source>
</evidence>
<accession>A0A0F4TVZ7</accession>
<protein>
    <recommendedName>
        <fullName evidence="2">Alpha/beta hydrolase fold-3 domain-containing protein</fullName>
    </recommendedName>
</protein>
<gene>
    <name evidence="3" type="ORF">VC34_02780</name>
</gene>
<comment type="caution">
    <text evidence="3">The sequence shown here is derived from an EMBL/GenBank/DDBJ whole genome shotgun (WGS) entry which is preliminary data.</text>
</comment>
<dbReference type="RefSeq" id="WP_046045145.1">
    <property type="nucleotide sequence ID" value="NZ_LACD01000002.1"/>
</dbReference>
<dbReference type="ESTHER" id="psefl-a0a0f4tvz7">
    <property type="family name" value="Hormone-sensitive_lipase_like"/>
</dbReference>
<evidence type="ECO:0000259" key="2">
    <source>
        <dbReference type="Pfam" id="PF07859"/>
    </source>
</evidence>
<proteinExistence type="predicted"/>
<keyword evidence="1" id="KW-0378">Hydrolase</keyword>
<dbReference type="GO" id="GO:0016787">
    <property type="term" value="F:hydrolase activity"/>
    <property type="evidence" value="ECO:0007669"/>
    <property type="project" value="UniProtKB-KW"/>
</dbReference>
<dbReference type="InterPro" id="IPR029058">
    <property type="entry name" value="AB_hydrolase_fold"/>
</dbReference>
<dbReference type="Pfam" id="PF07859">
    <property type="entry name" value="Abhydrolase_3"/>
    <property type="match status" value="1"/>
</dbReference>
<dbReference type="PANTHER" id="PTHR48081:SF8">
    <property type="entry name" value="ALPHA_BETA HYDROLASE FOLD-3 DOMAIN-CONTAINING PROTEIN-RELATED"/>
    <property type="match status" value="1"/>
</dbReference>
<dbReference type="SUPFAM" id="SSF53474">
    <property type="entry name" value="alpha/beta-Hydrolases"/>
    <property type="match status" value="1"/>
</dbReference>
<dbReference type="PATRIC" id="fig|294.131.peg.1674"/>
<organism evidence="3 4">
    <name type="scientific">Pseudomonas fluorescens</name>
    <dbReference type="NCBI Taxonomy" id="294"/>
    <lineage>
        <taxon>Bacteria</taxon>
        <taxon>Pseudomonadati</taxon>
        <taxon>Pseudomonadota</taxon>
        <taxon>Gammaproteobacteria</taxon>
        <taxon>Pseudomonadales</taxon>
        <taxon>Pseudomonadaceae</taxon>
        <taxon>Pseudomonas</taxon>
    </lineage>
</organism>